<feature type="transmembrane region" description="Helical" evidence="5">
    <location>
        <begin position="172"/>
        <end position="194"/>
    </location>
</feature>
<keyword evidence="7" id="KW-1185">Reference proteome</keyword>
<reference evidence="6 7" key="1">
    <citation type="submission" date="2024-02" db="EMBL/GenBank/DDBJ databases">
        <title>Deinococcus aluminii NBRC 112889.</title>
        <authorList>
            <person name="Ichikawa N."/>
            <person name="Katano-Makiyama Y."/>
            <person name="Hidaka K."/>
        </authorList>
    </citation>
    <scope>NUCLEOTIDE SEQUENCE [LARGE SCALE GENOMIC DNA]</scope>
    <source>
        <strain evidence="6 7">NBRC 112889</strain>
    </source>
</reference>
<keyword evidence="3 5" id="KW-1133">Transmembrane helix</keyword>
<feature type="transmembrane region" description="Helical" evidence="5">
    <location>
        <begin position="52"/>
        <end position="74"/>
    </location>
</feature>
<gene>
    <name evidence="6" type="primary">ybjJ</name>
    <name evidence="6" type="ORF">Dalu01_03514</name>
</gene>
<dbReference type="PANTHER" id="PTHR23514:SF13">
    <property type="entry name" value="INNER MEMBRANE PROTEIN YBJJ"/>
    <property type="match status" value="1"/>
</dbReference>
<feature type="transmembrane region" description="Helical" evidence="5">
    <location>
        <begin position="23"/>
        <end position="40"/>
    </location>
</feature>
<dbReference type="InterPro" id="IPR036259">
    <property type="entry name" value="MFS_trans_sf"/>
</dbReference>
<protein>
    <submittedName>
        <fullName evidence="6">Inner membrane protein YbjJ</fullName>
    </submittedName>
</protein>
<feature type="transmembrane region" description="Helical" evidence="5">
    <location>
        <begin position="368"/>
        <end position="391"/>
    </location>
</feature>
<dbReference type="Gene3D" id="1.20.1250.20">
    <property type="entry name" value="MFS general substrate transporter like domains"/>
    <property type="match status" value="1"/>
</dbReference>
<dbReference type="PANTHER" id="PTHR23514">
    <property type="entry name" value="BYPASS OF STOP CODON PROTEIN 6"/>
    <property type="match status" value="1"/>
</dbReference>
<evidence type="ECO:0000256" key="2">
    <source>
        <dbReference type="ARBA" id="ARBA00022692"/>
    </source>
</evidence>
<keyword evidence="2 5" id="KW-0812">Transmembrane</keyword>
<dbReference type="Proteomes" id="UP001404956">
    <property type="component" value="Unassembled WGS sequence"/>
</dbReference>
<comment type="subcellular location">
    <subcellularLocation>
        <location evidence="1">Membrane</location>
        <topology evidence="1">Multi-pass membrane protein</topology>
    </subcellularLocation>
</comment>
<feature type="transmembrane region" description="Helical" evidence="5">
    <location>
        <begin position="308"/>
        <end position="327"/>
    </location>
</feature>
<evidence type="ECO:0000256" key="3">
    <source>
        <dbReference type="ARBA" id="ARBA00022989"/>
    </source>
</evidence>
<dbReference type="SUPFAM" id="SSF103473">
    <property type="entry name" value="MFS general substrate transporter"/>
    <property type="match status" value="1"/>
</dbReference>
<accession>A0ABP9XIA5</accession>
<evidence type="ECO:0000313" key="7">
    <source>
        <dbReference type="Proteomes" id="UP001404956"/>
    </source>
</evidence>
<feature type="transmembrane region" description="Helical" evidence="5">
    <location>
        <begin position="283"/>
        <end position="302"/>
    </location>
</feature>
<dbReference type="Pfam" id="PF07690">
    <property type="entry name" value="MFS_1"/>
    <property type="match status" value="1"/>
</dbReference>
<feature type="transmembrane region" description="Helical" evidence="5">
    <location>
        <begin position="110"/>
        <end position="127"/>
    </location>
</feature>
<dbReference type="InterPro" id="IPR011701">
    <property type="entry name" value="MFS"/>
</dbReference>
<evidence type="ECO:0000256" key="1">
    <source>
        <dbReference type="ARBA" id="ARBA00004141"/>
    </source>
</evidence>
<dbReference type="InterPro" id="IPR051788">
    <property type="entry name" value="MFS_Transporter"/>
</dbReference>
<evidence type="ECO:0000313" key="6">
    <source>
        <dbReference type="EMBL" id="GAA5535092.1"/>
    </source>
</evidence>
<sequence>MTDLPLSSTAPVSLHRAEAARRALGTVFLVNGTLFATWAVNIPGVRDRLGLTAAQVGLALLAVGLGSLVSMPLTGGWTARFGSDRVTRVAVVLSMLALLPPILAPNLLTLVLALALLGALNGALDVAMNAQGVTVERRLGRPIMSRLHAYFSLGGVTGALLGTLLVGRVPLLVHAGLVVAVTTLAGFLAGRWLLPDLTGHPAEPQAPSRARPGLSAAALLLGGLCFLGMLAEGANYDWATLYFRDVLGLAGGNAGIGYAAFVAAMTLGRWFGDRVRTRLGDEVTVRGGALLTAAGLALALLVRDPLPATLGFALSGLGLSNVVPVLYGTAGHALAGRGIAQVATIGYAGFLLGPPVIGFIAGRVGLPAALGVALAGAALVAGLGGRAFALVREKRRASAV</sequence>
<name>A0ABP9XIA5_9DEIO</name>
<feature type="transmembrane region" description="Helical" evidence="5">
    <location>
        <begin position="339"/>
        <end position="362"/>
    </location>
</feature>
<proteinExistence type="predicted"/>
<feature type="transmembrane region" description="Helical" evidence="5">
    <location>
        <begin position="147"/>
        <end position="166"/>
    </location>
</feature>
<feature type="transmembrane region" description="Helical" evidence="5">
    <location>
        <begin position="214"/>
        <end position="234"/>
    </location>
</feature>
<dbReference type="RefSeq" id="WP_345457774.1">
    <property type="nucleotide sequence ID" value="NZ_BAABRV010000015.1"/>
</dbReference>
<evidence type="ECO:0000256" key="4">
    <source>
        <dbReference type="ARBA" id="ARBA00023136"/>
    </source>
</evidence>
<comment type="caution">
    <text evidence="6">The sequence shown here is derived from an EMBL/GenBank/DDBJ whole genome shotgun (WGS) entry which is preliminary data.</text>
</comment>
<evidence type="ECO:0000256" key="5">
    <source>
        <dbReference type="SAM" id="Phobius"/>
    </source>
</evidence>
<dbReference type="CDD" id="cd17393">
    <property type="entry name" value="MFS_MosC_like"/>
    <property type="match status" value="1"/>
</dbReference>
<dbReference type="EMBL" id="BAABRV010000015">
    <property type="protein sequence ID" value="GAA5535092.1"/>
    <property type="molecule type" value="Genomic_DNA"/>
</dbReference>
<keyword evidence="4 5" id="KW-0472">Membrane</keyword>
<feature type="transmembrane region" description="Helical" evidence="5">
    <location>
        <begin position="246"/>
        <end position="271"/>
    </location>
</feature>
<organism evidence="6 7">
    <name type="scientific">Deinococcus aluminii</name>
    <dbReference type="NCBI Taxonomy" id="1656885"/>
    <lineage>
        <taxon>Bacteria</taxon>
        <taxon>Thermotogati</taxon>
        <taxon>Deinococcota</taxon>
        <taxon>Deinococci</taxon>
        <taxon>Deinococcales</taxon>
        <taxon>Deinococcaceae</taxon>
        <taxon>Deinococcus</taxon>
    </lineage>
</organism>